<gene>
    <name evidence="2" type="ORF">OEA41_006743</name>
</gene>
<evidence type="ECO:0000256" key="1">
    <source>
        <dbReference type="SAM" id="MobiDB-lite"/>
    </source>
</evidence>
<organism evidence="2 3">
    <name type="scientific">Lepraria neglecta</name>
    <dbReference type="NCBI Taxonomy" id="209136"/>
    <lineage>
        <taxon>Eukaryota</taxon>
        <taxon>Fungi</taxon>
        <taxon>Dikarya</taxon>
        <taxon>Ascomycota</taxon>
        <taxon>Pezizomycotina</taxon>
        <taxon>Lecanoromycetes</taxon>
        <taxon>OSLEUM clade</taxon>
        <taxon>Lecanoromycetidae</taxon>
        <taxon>Lecanorales</taxon>
        <taxon>Lecanorineae</taxon>
        <taxon>Stereocaulaceae</taxon>
        <taxon>Lepraria</taxon>
    </lineage>
</organism>
<protein>
    <submittedName>
        <fullName evidence="2">Uncharacterized protein</fullName>
    </submittedName>
</protein>
<accession>A0AAD9Z888</accession>
<sequence>MLREIHVSSAAFGGGEDVDWHFDDEKSLPDLPGLMTLHISVNFRFPVLDAYDRFKKHSEELTGHEWNQALLRFQALSLERATVVINDYTFCSDFLPYYPTEDLYNAIEKRHRLTVQEKRDCAKRVRSRLLATDGAKIADLDRAAQLREERRKGRKNRLRLFRQGAIQAKRNPRALEAQGKLDAFHESLDWIAMWLAGGRLDEHSASFMMPGPYVSGFGDKLTDNDDHLLKTHLEIAMNSAPNRSPRHSSAHVNGDLTRPQLTIKHDRASYESCQQCPFLRLTLIEGSLRLITILINLWPWEPLSVFTE</sequence>
<proteinExistence type="predicted"/>
<evidence type="ECO:0000313" key="2">
    <source>
        <dbReference type="EMBL" id="KAK3173414.1"/>
    </source>
</evidence>
<evidence type="ECO:0000313" key="3">
    <source>
        <dbReference type="Proteomes" id="UP001276659"/>
    </source>
</evidence>
<name>A0AAD9Z888_9LECA</name>
<dbReference type="AlphaFoldDB" id="A0AAD9Z888"/>
<dbReference type="Proteomes" id="UP001276659">
    <property type="component" value="Unassembled WGS sequence"/>
</dbReference>
<reference evidence="2" key="1">
    <citation type="submission" date="2022-11" db="EMBL/GenBank/DDBJ databases">
        <title>Chromosomal genome sequence assembly and mating type (MAT) locus characterization of the leprose asexual lichenized fungus Lepraria neglecta (Nyl.) Erichsen.</title>
        <authorList>
            <person name="Allen J.L."/>
            <person name="Pfeffer B."/>
        </authorList>
    </citation>
    <scope>NUCLEOTIDE SEQUENCE</scope>
    <source>
        <strain evidence="2">Allen 5258</strain>
    </source>
</reference>
<feature type="region of interest" description="Disordered" evidence="1">
    <location>
        <begin position="239"/>
        <end position="258"/>
    </location>
</feature>
<keyword evidence="3" id="KW-1185">Reference proteome</keyword>
<dbReference type="EMBL" id="JASNWA010000007">
    <property type="protein sequence ID" value="KAK3173414.1"/>
    <property type="molecule type" value="Genomic_DNA"/>
</dbReference>
<comment type="caution">
    <text evidence="2">The sequence shown here is derived from an EMBL/GenBank/DDBJ whole genome shotgun (WGS) entry which is preliminary data.</text>
</comment>